<evidence type="ECO:0000313" key="3">
    <source>
        <dbReference type="Proteomes" id="UP000198914"/>
    </source>
</evidence>
<keyword evidence="3" id="KW-1185">Reference proteome</keyword>
<dbReference type="Proteomes" id="UP000198914">
    <property type="component" value="Unassembled WGS sequence"/>
</dbReference>
<dbReference type="EMBL" id="FNPX01000012">
    <property type="protein sequence ID" value="SDZ38756.1"/>
    <property type="molecule type" value="Genomic_DNA"/>
</dbReference>
<dbReference type="PROSITE" id="PS50164">
    <property type="entry name" value="GIY_YIG"/>
    <property type="match status" value="1"/>
</dbReference>
<dbReference type="InterPro" id="IPR035901">
    <property type="entry name" value="GIY-YIG_endonuc_sf"/>
</dbReference>
<dbReference type="STRING" id="1244108.SAMN05444004_112106"/>
<name>A0A1H3SL74_9RHOB</name>
<dbReference type="SUPFAM" id="SSF82771">
    <property type="entry name" value="GIY-YIG endonuclease"/>
    <property type="match status" value="1"/>
</dbReference>
<gene>
    <name evidence="2" type="ORF">SAMN05444004_112106</name>
</gene>
<dbReference type="OrthoDB" id="9152702at2"/>
<feature type="domain" description="GIY-YIG" evidence="1">
    <location>
        <begin position="17"/>
        <end position="101"/>
    </location>
</feature>
<accession>A0A1H3SL74</accession>
<dbReference type="RefSeq" id="WP_092646713.1">
    <property type="nucleotide sequence ID" value="NZ_FNPX01000012.1"/>
</dbReference>
<dbReference type="Pfam" id="PF01541">
    <property type="entry name" value="GIY-YIG"/>
    <property type="match status" value="1"/>
</dbReference>
<sequence length="181" mass="20639">MSGDQGFRRKAVAELTDAKGVYALCDLDGQPIYVGQSVDGIRSRVRRHLTSARSDVIANRQIDVWEVAFVHAWEVEDRDAIANMERRVFAHFDAILPLMNGAALADGADHLPPPDPNQTIQVIPEDERQDRLTPDRRLARQINQYELLVDYILTVKNAPHLKKSLDAHFSRLVRYHQMFLT</sequence>
<organism evidence="2 3">
    <name type="scientific">Jannaschia faecimaris</name>
    <dbReference type="NCBI Taxonomy" id="1244108"/>
    <lineage>
        <taxon>Bacteria</taxon>
        <taxon>Pseudomonadati</taxon>
        <taxon>Pseudomonadota</taxon>
        <taxon>Alphaproteobacteria</taxon>
        <taxon>Rhodobacterales</taxon>
        <taxon>Roseobacteraceae</taxon>
        <taxon>Jannaschia</taxon>
    </lineage>
</organism>
<evidence type="ECO:0000313" key="2">
    <source>
        <dbReference type="EMBL" id="SDZ38756.1"/>
    </source>
</evidence>
<dbReference type="InterPro" id="IPR000305">
    <property type="entry name" value="GIY-YIG_endonuc"/>
</dbReference>
<dbReference type="Gene3D" id="3.40.1440.10">
    <property type="entry name" value="GIY-YIG endonuclease"/>
    <property type="match status" value="1"/>
</dbReference>
<reference evidence="3" key="1">
    <citation type="submission" date="2016-10" db="EMBL/GenBank/DDBJ databases">
        <authorList>
            <person name="Varghese N."/>
            <person name="Submissions S."/>
        </authorList>
    </citation>
    <scope>NUCLEOTIDE SEQUENCE [LARGE SCALE GENOMIC DNA]</scope>
    <source>
        <strain evidence="3">DSM 100420</strain>
    </source>
</reference>
<dbReference type="CDD" id="cd00719">
    <property type="entry name" value="GIY-YIG_SF"/>
    <property type="match status" value="1"/>
</dbReference>
<evidence type="ECO:0000259" key="1">
    <source>
        <dbReference type="PROSITE" id="PS50164"/>
    </source>
</evidence>
<dbReference type="AlphaFoldDB" id="A0A1H3SL74"/>
<proteinExistence type="predicted"/>
<protein>
    <submittedName>
        <fullName evidence="2">GIY-YIG catalytic domain-containing protein</fullName>
    </submittedName>
</protein>